<dbReference type="InterPro" id="IPR017871">
    <property type="entry name" value="ABC_transporter-like_CS"/>
</dbReference>
<keyword evidence="4 10" id="KW-0812">Transmembrane</keyword>
<comment type="similarity">
    <text evidence="9">Belongs to the ABC transporter superfamily. Lipid exporter (TC 3.A.1.106) family.</text>
</comment>
<evidence type="ECO:0000313" key="14">
    <source>
        <dbReference type="Proteomes" id="UP000078368"/>
    </source>
</evidence>
<dbReference type="InterPro" id="IPR053521">
    <property type="entry name" value="McjB-like"/>
</dbReference>
<keyword evidence="5" id="KW-0547">Nucleotide-binding</keyword>
<dbReference type="PROSITE" id="PS00211">
    <property type="entry name" value="ABC_TRANSPORTER_1"/>
    <property type="match status" value="1"/>
</dbReference>
<comment type="caution">
    <text evidence="13">The sequence shown here is derived from an EMBL/GenBank/DDBJ whole genome shotgun (WGS) entry which is preliminary data.</text>
</comment>
<feature type="transmembrane region" description="Helical" evidence="10">
    <location>
        <begin position="405"/>
        <end position="427"/>
    </location>
</feature>
<dbReference type="InterPro" id="IPR036640">
    <property type="entry name" value="ABC1_TM_sf"/>
</dbReference>
<dbReference type="InterPro" id="IPR032708">
    <property type="entry name" value="McjB_C"/>
</dbReference>
<dbReference type="Gene3D" id="3.40.50.300">
    <property type="entry name" value="P-loop containing nucleotide triphosphate hydrolases"/>
    <property type="match status" value="1"/>
</dbReference>
<dbReference type="InterPro" id="IPR011527">
    <property type="entry name" value="ABC1_TM_dom"/>
</dbReference>
<dbReference type="GO" id="GO:0005886">
    <property type="term" value="C:plasma membrane"/>
    <property type="evidence" value="ECO:0007669"/>
    <property type="project" value="UniProtKB-SubCell"/>
</dbReference>
<evidence type="ECO:0000256" key="3">
    <source>
        <dbReference type="ARBA" id="ARBA00022475"/>
    </source>
</evidence>
<feature type="transmembrane region" description="Helical" evidence="10">
    <location>
        <begin position="219"/>
        <end position="244"/>
    </location>
</feature>
<dbReference type="Proteomes" id="UP000078368">
    <property type="component" value="Unassembled WGS sequence"/>
</dbReference>
<evidence type="ECO:0000256" key="9">
    <source>
        <dbReference type="ARBA" id="ARBA00061644"/>
    </source>
</evidence>
<dbReference type="InterPro" id="IPR003593">
    <property type="entry name" value="AAA+_ATPase"/>
</dbReference>
<dbReference type="PROSITE" id="PS50893">
    <property type="entry name" value="ABC_TRANSPORTER_2"/>
    <property type="match status" value="1"/>
</dbReference>
<evidence type="ECO:0000256" key="4">
    <source>
        <dbReference type="ARBA" id="ARBA00022692"/>
    </source>
</evidence>
<keyword evidence="7 10" id="KW-1133">Transmembrane helix</keyword>
<evidence type="ECO:0000256" key="2">
    <source>
        <dbReference type="ARBA" id="ARBA00022448"/>
    </source>
</evidence>
<accession>A0A179B2T9</accession>
<dbReference type="OrthoDB" id="9806127at2"/>
<evidence type="ECO:0000256" key="5">
    <source>
        <dbReference type="ARBA" id="ARBA00022741"/>
    </source>
</evidence>
<comment type="subcellular location">
    <subcellularLocation>
        <location evidence="1">Cell membrane</location>
        <topology evidence="1">Multi-pass membrane protein</topology>
    </subcellularLocation>
</comment>
<evidence type="ECO:0000256" key="6">
    <source>
        <dbReference type="ARBA" id="ARBA00022840"/>
    </source>
</evidence>
<keyword evidence="8 10" id="KW-0472">Membrane</keyword>
<evidence type="ECO:0000256" key="8">
    <source>
        <dbReference type="ARBA" id="ARBA00023136"/>
    </source>
</evidence>
<evidence type="ECO:0000259" key="11">
    <source>
        <dbReference type="PROSITE" id="PS50893"/>
    </source>
</evidence>
<feature type="domain" description="ABC transporter" evidence="11">
    <location>
        <begin position="510"/>
        <end position="754"/>
    </location>
</feature>
<dbReference type="InterPro" id="IPR027417">
    <property type="entry name" value="P-loop_NTPase"/>
</dbReference>
<dbReference type="PANTHER" id="PTHR43394">
    <property type="entry name" value="ATP-DEPENDENT PERMEASE MDL1, MITOCHONDRIAL"/>
    <property type="match status" value="1"/>
</dbReference>
<dbReference type="InterPro" id="IPR003439">
    <property type="entry name" value="ABC_transporter-like_ATP-bd"/>
</dbReference>
<dbReference type="Pfam" id="PF00005">
    <property type="entry name" value="ABC_tran"/>
    <property type="match status" value="1"/>
</dbReference>
<feature type="transmembrane region" description="Helical" evidence="10">
    <location>
        <begin position="324"/>
        <end position="344"/>
    </location>
</feature>
<keyword evidence="6" id="KW-0067">ATP-binding</keyword>
<evidence type="ECO:0008006" key="15">
    <source>
        <dbReference type="Google" id="ProtNLM"/>
    </source>
</evidence>
<dbReference type="FunFam" id="3.40.50.300:FF:000299">
    <property type="entry name" value="ABC transporter ATP-binding protein/permease"/>
    <property type="match status" value="1"/>
</dbReference>
<dbReference type="GO" id="GO:0016887">
    <property type="term" value="F:ATP hydrolysis activity"/>
    <property type="evidence" value="ECO:0007669"/>
    <property type="project" value="InterPro"/>
</dbReference>
<evidence type="ECO:0000256" key="7">
    <source>
        <dbReference type="ARBA" id="ARBA00022989"/>
    </source>
</evidence>
<dbReference type="AlphaFoldDB" id="A0A179B2T9"/>
<feature type="transmembrane region" description="Helical" evidence="10">
    <location>
        <begin position="184"/>
        <end position="207"/>
    </location>
</feature>
<gene>
    <name evidence="13" type="ORF">A4H34_02185</name>
</gene>
<feature type="transmembrane region" description="Helical" evidence="10">
    <location>
        <begin position="297"/>
        <end position="318"/>
    </location>
</feature>
<dbReference type="RefSeq" id="WP_064230915.1">
    <property type="nucleotide sequence ID" value="NZ_LVZK01000001.1"/>
</dbReference>
<dbReference type="CDD" id="cd18551">
    <property type="entry name" value="ABC_6TM_LmrA_like"/>
    <property type="match status" value="1"/>
</dbReference>
<keyword evidence="3" id="KW-1003">Cell membrane</keyword>
<protein>
    <recommendedName>
        <fullName evidence="15">ABC transporter</fullName>
    </recommendedName>
</protein>
<dbReference type="SUPFAM" id="SSF52540">
    <property type="entry name" value="P-loop containing nucleoside triphosphate hydrolases"/>
    <property type="match status" value="1"/>
</dbReference>
<proteinExistence type="inferred from homology"/>
<dbReference type="NCBIfam" id="NF033537">
    <property type="entry name" value="lasso_biosyn_B2"/>
    <property type="match status" value="1"/>
</dbReference>
<dbReference type="Pfam" id="PF00664">
    <property type="entry name" value="ABC_membrane"/>
    <property type="match status" value="1"/>
</dbReference>
<dbReference type="Pfam" id="PF13471">
    <property type="entry name" value="Transglut_core3"/>
    <property type="match status" value="1"/>
</dbReference>
<reference evidence="13 14" key="1">
    <citation type="submission" date="2016-04" db="EMBL/GenBank/DDBJ databases">
        <title>Peptidophaga gingivicola gen. nov., sp. nov., isolated from human subgingival plaque.</title>
        <authorList>
            <person name="Beall C.J."/>
            <person name="Mokrzan E.M."/>
            <person name="Griffen A.L."/>
            <person name="Leys E.J."/>
        </authorList>
    </citation>
    <scope>NUCLEOTIDE SEQUENCE [LARGE SCALE GENOMIC DNA]</scope>
    <source>
        <strain evidence="13 14">BA112</strain>
    </source>
</reference>
<dbReference type="Gene3D" id="1.20.1560.10">
    <property type="entry name" value="ABC transporter type 1, transmembrane domain"/>
    <property type="match status" value="1"/>
</dbReference>
<dbReference type="EMBL" id="LVZK01000001">
    <property type="protein sequence ID" value="OAP86008.1"/>
    <property type="molecule type" value="Genomic_DNA"/>
</dbReference>
<evidence type="ECO:0000256" key="1">
    <source>
        <dbReference type="ARBA" id="ARBA00004651"/>
    </source>
</evidence>
<dbReference type="PANTHER" id="PTHR43394:SF1">
    <property type="entry name" value="ATP-BINDING CASSETTE SUB-FAMILY B MEMBER 10, MITOCHONDRIAL"/>
    <property type="match status" value="1"/>
</dbReference>
<evidence type="ECO:0000256" key="10">
    <source>
        <dbReference type="SAM" id="Phobius"/>
    </source>
</evidence>
<evidence type="ECO:0000313" key="13">
    <source>
        <dbReference type="EMBL" id="OAP86008.1"/>
    </source>
</evidence>
<dbReference type="InterPro" id="IPR039421">
    <property type="entry name" value="Type_1_exporter"/>
</dbReference>
<feature type="domain" description="ABC transmembrane type-1" evidence="12">
    <location>
        <begin position="186"/>
        <end position="465"/>
    </location>
</feature>
<keyword evidence="2" id="KW-0813">Transport</keyword>
<sequence length="758" mass="82286">MTIQLFSEETTQTRWRDRMRARRAILASSRLAKAKPERIERVIGKWASKYPVTDMETARTDRAAVCSVSERARSQEGCLLRSIAVARAAKYRRRSITWCSGFALEPFRGHAWVEVGGVPVSENVEIADYTKSLEVRARGDADVSAASGESAGAGLLEPDRMMEPPPAAPVRPRDLFGLAKDKRLLVVAALMALVGSGLTLLIPGFIAKFFSDGSFSLPSLGWIGVFLGVLLASGVAMVFQYYYLQKVGETIVRDARGKLSNHLLRLQIKEYDERSAGDLVSRVAADTSSLRTGFLQIFVACTTGFPLVIGTCALMLFLDPFLMGTALALIVGLGFVLFAVSRLIQGASLVAQQKLGSLTSQVQRDMGGIRTIRATNATDSEASMLEGRVEDAWQAGLKMAKVQSIVSPIANIGFQLSAIVVILVGAYRTSIGAMSISELVQFAALLFILVSPLGQMASALSQLHSSLGSLQRINEILDLPREDELDMANLLSPELLKTLEASAKPNAPAIEFDDVVFTYGTREFGQEMDDADSLVLHKLNLQVPEGKRVAIVGPSGAGKSTVLQLIERFYDVNRGAVRVFGKDIRDYSRSDLRDVLGYVEQDAPVLSGSLRENLTLGLGDVGDDRCMEALERVNLGYLATRSEQGLDGPVGESGASLSGGERQRLAIARALLSNKRILLFDEATANLDSHNERQIGDVLRNMAGNRTVLVVAHRLSTIMDADLIHVLEHGRLVASGTHSELVVKSQIYRNLASEQHLV</sequence>
<name>A0A179B2T9_9ACTO</name>
<organism evidence="13 14">
    <name type="scientific">Peptidiphaga gingivicola</name>
    <dbReference type="NCBI Taxonomy" id="2741497"/>
    <lineage>
        <taxon>Bacteria</taxon>
        <taxon>Bacillati</taxon>
        <taxon>Actinomycetota</taxon>
        <taxon>Actinomycetes</taxon>
        <taxon>Actinomycetales</taxon>
        <taxon>Actinomycetaceae</taxon>
        <taxon>Peptidiphaga</taxon>
    </lineage>
</organism>
<dbReference type="PROSITE" id="PS50929">
    <property type="entry name" value="ABC_TM1F"/>
    <property type="match status" value="1"/>
</dbReference>
<dbReference type="SUPFAM" id="SSF90123">
    <property type="entry name" value="ABC transporter transmembrane region"/>
    <property type="match status" value="1"/>
</dbReference>
<keyword evidence="14" id="KW-1185">Reference proteome</keyword>
<dbReference type="GO" id="GO:0015421">
    <property type="term" value="F:ABC-type oligopeptide transporter activity"/>
    <property type="evidence" value="ECO:0007669"/>
    <property type="project" value="TreeGrafter"/>
</dbReference>
<evidence type="ECO:0000259" key="12">
    <source>
        <dbReference type="PROSITE" id="PS50929"/>
    </source>
</evidence>
<dbReference type="GO" id="GO:0005524">
    <property type="term" value="F:ATP binding"/>
    <property type="evidence" value="ECO:0007669"/>
    <property type="project" value="UniProtKB-KW"/>
</dbReference>
<dbReference type="STRING" id="1823756.A4H34_02185"/>
<dbReference type="SMART" id="SM00382">
    <property type="entry name" value="AAA"/>
    <property type="match status" value="1"/>
</dbReference>